<evidence type="ECO:0000256" key="9">
    <source>
        <dbReference type="SAM" id="Phobius"/>
    </source>
</evidence>
<keyword evidence="3" id="KW-0813">Transport</keyword>
<evidence type="ECO:0000256" key="5">
    <source>
        <dbReference type="ARBA" id="ARBA00022692"/>
    </source>
</evidence>
<feature type="region of interest" description="Disordered" evidence="8">
    <location>
        <begin position="400"/>
        <end position="431"/>
    </location>
</feature>
<feature type="transmembrane region" description="Helical" evidence="9">
    <location>
        <begin position="41"/>
        <end position="62"/>
    </location>
</feature>
<dbReference type="EMBL" id="JAURUR010000002">
    <property type="protein sequence ID" value="MDP9763630.1"/>
    <property type="molecule type" value="Genomic_DNA"/>
</dbReference>
<dbReference type="Proteomes" id="UP001232163">
    <property type="component" value="Unassembled WGS sequence"/>
</dbReference>
<evidence type="ECO:0000313" key="10">
    <source>
        <dbReference type="EMBL" id="MDP9763630.1"/>
    </source>
</evidence>
<dbReference type="Pfam" id="PF01594">
    <property type="entry name" value="AI-2E_transport"/>
    <property type="match status" value="1"/>
</dbReference>
<keyword evidence="6 9" id="KW-1133">Transmembrane helix</keyword>
<feature type="transmembrane region" description="Helical" evidence="9">
    <location>
        <begin position="297"/>
        <end position="320"/>
    </location>
</feature>
<feature type="transmembrane region" description="Helical" evidence="9">
    <location>
        <begin position="270"/>
        <end position="290"/>
    </location>
</feature>
<evidence type="ECO:0000256" key="8">
    <source>
        <dbReference type="SAM" id="MobiDB-lite"/>
    </source>
</evidence>
<comment type="similarity">
    <text evidence="2">Belongs to the autoinducer-2 exporter (AI-2E) (TC 2.A.86) family.</text>
</comment>
<feature type="transmembrane region" description="Helical" evidence="9">
    <location>
        <begin position="74"/>
        <end position="99"/>
    </location>
</feature>
<keyword evidence="7 9" id="KW-0472">Membrane</keyword>
<evidence type="ECO:0000256" key="6">
    <source>
        <dbReference type="ARBA" id="ARBA00022989"/>
    </source>
</evidence>
<dbReference type="PANTHER" id="PTHR21716:SF53">
    <property type="entry name" value="PERMEASE PERM-RELATED"/>
    <property type="match status" value="1"/>
</dbReference>
<evidence type="ECO:0000313" key="11">
    <source>
        <dbReference type="Proteomes" id="UP001232163"/>
    </source>
</evidence>
<keyword evidence="11" id="KW-1185">Reference proteome</keyword>
<feature type="transmembrane region" description="Helical" evidence="9">
    <location>
        <begin position="236"/>
        <end position="264"/>
    </location>
</feature>
<evidence type="ECO:0000256" key="3">
    <source>
        <dbReference type="ARBA" id="ARBA00022448"/>
    </source>
</evidence>
<feature type="transmembrane region" description="Helical" evidence="9">
    <location>
        <begin position="12"/>
        <end position="35"/>
    </location>
</feature>
<reference evidence="10 11" key="1">
    <citation type="submission" date="2023-07" db="EMBL/GenBank/DDBJ databases">
        <title>Genomic Encyclopedia of Type Strains, Phase IV (KMG-IV): sequencing the most valuable type-strain genomes for metagenomic binning, comparative biology and taxonomic classification.</title>
        <authorList>
            <person name="Goeker M."/>
        </authorList>
    </citation>
    <scope>NUCLEOTIDE SEQUENCE [LARGE SCALE GENOMIC DNA]</scope>
    <source>
        <strain evidence="10 11">NIO-1023</strain>
    </source>
</reference>
<organism evidence="10 11">
    <name type="scientific">Deinococcus enclensis</name>
    <dbReference type="NCBI Taxonomy" id="1049582"/>
    <lineage>
        <taxon>Bacteria</taxon>
        <taxon>Thermotogati</taxon>
        <taxon>Deinococcota</taxon>
        <taxon>Deinococci</taxon>
        <taxon>Deinococcales</taxon>
        <taxon>Deinococcaceae</taxon>
        <taxon>Deinococcus</taxon>
    </lineage>
</organism>
<protein>
    <submittedName>
        <fullName evidence="10">PurR-regulated permease PerM</fullName>
    </submittedName>
</protein>
<proteinExistence type="inferred from homology"/>
<dbReference type="PANTHER" id="PTHR21716">
    <property type="entry name" value="TRANSMEMBRANE PROTEIN"/>
    <property type="match status" value="1"/>
</dbReference>
<keyword evidence="4" id="KW-1003">Cell membrane</keyword>
<keyword evidence="5 9" id="KW-0812">Transmembrane</keyword>
<comment type="caution">
    <text evidence="10">The sequence shown here is derived from an EMBL/GenBank/DDBJ whole genome shotgun (WGS) entry which is preliminary data.</text>
</comment>
<evidence type="ECO:0000256" key="2">
    <source>
        <dbReference type="ARBA" id="ARBA00009773"/>
    </source>
</evidence>
<comment type="subcellular location">
    <subcellularLocation>
        <location evidence="1">Cell membrane</location>
        <topology evidence="1">Multi-pass membrane protein</topology>
    </subcellularLocation>
</comment>
<accession>A0ABT9MAQ5</accession>
<evidence type="ECO:0000256" key="4">
    <source>
        <dbReference type="ARBA" id="ARBA00022475"/>
    </source>
</evidence>
<feature type="transmembrane region" description="Helical" evidence="9">
    <location>
        <begin position="332"/>
        <end position="361"/>
    </location>
</feature>
<gene>
    <name evidence="10" type="ORF">QO006_001047</name>
</gene>
<sequence length="431" mass="45536">MPHLTTSPASNAFLYVWRSPWVRALTFLLIGYLAWKLAGRITSVVMVFAVAFLIAYIANPLLTWLERGRVRRGLGVFFVLLVFVGIFTLAGALLVTVSAQFVQLIQKLPALIGNLGEVLDNLSGWLSARGVSGMENIREQAITSAQTYVQNLGENLVPILQDALSSTGTLVSSLLSIGGVVGQILLILLLSVYLMLDYSRVNTAMLQFFPRPWQPRVLELSDLTGTAVGGYVRGQLLIALFIGLVVWLGLSIVGIPSAAAIGFLAGAFNIVPYLGPIIGATPAMLLALTMPDPVLKIILVVVVFVAANQIESNFLSPYILSRTTDLHPVTVLLAILVGVALMGFTGALLAVPAVALGKLLLQRYYFPSRVYTEGPSGSPGGLALVSHTPAGTVPVVQEGAALPSTPLGPAPGDGAGVRQTDAERTAPSSST</sequence>
<feature type="transmembrane region" description="Helical" evidence="9">
    <location>
        <begin position="174"/>
        <end position="196"/>
    </location>
</feature>
<evidence type="ECO:0000256" key="1">
    <source>
        <dbReference type="ARBA" id="ARBA00004651"/>
    </source>
</evidence>
<name>A0ABT9MAQ5_9DEIO</name>
<dbReference type="InterPro" id="IPR002549">
    <property type="entry name" value="AI-2E-like"/>
</dbReference>
<dbReference type="RefSeq" id="WP_244940316.1">
    <property type="nucleotide sequence ID" value="NZ_JAURUR010000002.1"/>
</dbReference>
<evidence type="ECO:0000256" key="7">
    <source>
        <dbReference type="ARBA" id="ARBA00023136"/>
    </source>
</evidence>